<reference evidence="2" key="1">
    <citation type="journal article" date="2023" name="Mol. Phylogenet. Evol.">
        <title>Genome-scale phylogeny and comparative genomics of the fungal order Sordariales.</title>
        <authorList>
            <person name="Hensen N."/>
            <person name="Bonometti L."/>
            <person name="Westerberg I."/>
            <person name="Brannstrom I.O."/>
            <person name="Guillou S."/>
            <person name="Cros-Aarteil S."/>
            <person name="Calhoun S."/>
            <person name="Haridas S."/>
            <person name="Kuo A."/>
            <person name="Mondo S."/>
            <person name="Pangilinan J."/>
            <person name="Riley R."/>
            <person name="LaButti K."/>
            <person name="Andreopoulos B."/>
            <person name="Lipzen A."/>
            <person name="Chen C."/>
            <person name="Yan M."/>
            <person name="Daum C."/>
            <person name="Ng V."/>
            <person name="Clum A."/>
            <person name="Steindorff A."/>
            <person name="Ohm R.A."/>
            <person name="Martin F."/>
            <person name="Silar P."/>
            <person name="Natvig D.O."/>
            <person name="Lalanne C."/>
            <person name="Gautier V."/>
            <person name="Ament-Velasquez S.L."/>
            <person name="Kruys A."/>
            <person name="Hutchinson M.I."/>
            <person name="Powell A.J."/>
            <person name="Barry K."/>
            <person name="Miller A.N."/>
            <person name="Grigoriev I.V."/>
            <person name="Debuchy R."/>
            <person name="Gladieux P."/>
            <person name="Hiltunen Thoren M."/>
            <person name="Johannesson H."/>
        </authorList>
    </citation>
    <scope>NUCLEOTIDE SEQUENCE</scope>
    <source>
        <strain evidence="2">PSN309</strain>
    </source>
</reference>
<evidence type="ECO:0000313" key="2">
    <source>
        <dbReference type="EMBL" id="KAK4189960.1"/>
    </source>
</evidence>
<name>A0AAN6WXF9_9PEZI</name>
<dbReference type="EMBL" id="MU864370">
    <property type="protein sequence ID" value="KAK4189960.1"/>
    <property type="molecule type" value="Genomic_DNA"/>
</dbReference>
<protein>
    <submittedName>
        <fullName evidence="2">Uncharacterized protein</fullName>
    </submittedName>
</protein>
<feature type="region of interest" description="Disordered" evidence="1">
    <location>
        <begin position="347"/>
        <end position="369"/>
    </location>
</feature>
<proteinExistence type="predicted"/>
<dbReference type="Proteomes" id="UP001302126">
    <property type="component" value="Unassembled WGS sequence"/>
</dbReference>
<gene>
    <name evidence="2" type="ORF">QBC35DRAFT_472210</name>
</gene>
<comment type="caution">
    <text evidence="2">The sequence shown here is derived from an EMBL/GenBank/DDBJ whole genome shotgun (WGS) entry which is preliminary data.</text>
</comment>
<accession>A0AAN6WXF9</accession>
<feature type="compositionally biased region" description="Polar residues" evidence="1">
    <location>
        <begin position="360"/>
        <end position="369"/>
    </location>
</feature>
<reference evidence="2" key="2">
    <citation type="submission" date="2023-05" db="EMBL/GenBank/DDBJ databases">
        <authorList>
            <consortium name="Lawrence Berkeley National Laboratory"/>
            <person name="Steindorff A."/>
            <person name="Hensen N."/>
            <person name="Bonometti L."/>
            <person name="Westerberg I."/>
            <person name="Brannstrom I.O."/>
            <person name="Guillou S."/>
            <person name="Cros-Aarteil S."/>
            <person name="Calhoun S."/>
            <person name="Haridas S."/>
            <person name="Kuo A."/>
            <person name="Mondo S."/>
            <person name="Pangilinan J."/>
            <person name="Riley R."/>
            <person name="Labutti K."/>
            <person name="Andreopoulos B."/>
            <person name="Lipzen A."/>
            <person name="Chen C."/>
            <person name="Yanf M."/>
            <person name="Daum C."/>
            <person name="Ng V."/>
            <person name="Clum A."/>
            <person name="Ohm R."/>
            <person name="Martin F."/>
            <person name="Silar P."/>
            <person name="Natvig D."/>
            <person name="Lalanne C."/>
            <person name="Gautier V."/>
            <person name="Ament-Velasquez S.L."/>
            <person name="Kruys A."/>
            <person name="Hutchinson M.I."/>
            <person name="Powell A.J."/>
            <person name="Barry K."/>
            <person name="Miller A.N."/>
            <person name="Grigoriev I.V."/>
            <person name="Debuchy R."/>
            <person name="Gladieux P."/>
            <person name="Thoren M.H."/>
            <person name="Johannesson H."/>
        </authorList>
    </citation>
    <scope>NUCLEOTIDE SEQUENCE</scope>
    <source>
        <strain evidence="2">PSN309</strain>
    </source>
</reference>
<organism evidence="2 3">
    <name type="scientific">Podospora australis</name>
    <dbReference type="NCBI Taxonomy" id="1536484"/>
    <lineage>
        <taxon>Eukaryota</taxon>
        <taxon>Fungi</taxon>
        <taxon>Dikarya</taxon>
        <taxon>Ascomycota</taxon>
        <taxon>Pezizomycotina</taxon>
        <taxon>Sordariomycetes</taxon>
        <taxon>Sordariomycetidae</taxon>
        <taxon>Sordariales</taxon>
        <taxon>Podosporaceae</taxon>
        <taxon>Podospora</taxon>
    </lineage>
</organism>
<keyword evidence="3" id="KW-1185">Reference proteome</keyword>
<evidence type="ECO:0000256" key="1">
    <source>
        <dbReference type="SAM" id="MobiDB-lite"/>
    </source>
</evidence>
<dbReference type="AlphaFoldDB" id="A0AAN6WXF9"/>
<evidence type="ECO:0000313" key="3">
    <source>
        <dbReference type="Proteomes" id="UP001302126"/>
    </source>
</evidence>
<sequence>MEKKKVDGGGMSGKTVDDGSAVRPVIHHLMMSFLSIKCRMILLWKSSIERRSKNKRERQARDQERQCDQKVIASYGRLVTGLGRLRRNPKGNCFPPRFWKPNGDQDKVDARPRLAASAASTVLVGYGLILLAKVPKEENTENPGGKWDSPSTLPKNDNDWNIGESPFVLIINALVRWLPALRSWCLELYNPPRGAFPGNRAIQQDGDGDADGSLRTGSSACFCSACTHLELRVGQHTRPCQFNGGPSIQKDPRIQGNPPVGLLLGGFIDCGGGVGVRRACRWNYTTPSPPKPVRGLGVGCDPMRNYLCNDGGGTYYTRCLPQEVIATTLNPEFGRRRVFDKGSQITLSTVHTHHPEDTGQEANRSTSTA</sequence>